<keyword evidence="2" id="KW-0479">Metal-binding</keyword>
<dbReference type="Gene3D" id="1.25.40.20">
    <property type="entry name" value="Ankyrin repeat-containing domain"/>
    <property type="match status" value="1"/>
</dbReference>
<evidence type="ECO:0000259" key="3">
    <source>
        <dbReference type="PROSITE" id="PS50089"/>
    </source>
</evidence>
<dbReference type="SUPFAM" id="SSF57850">
    <property type="entry name" value="RING/U-box"/>
    <property type="match status" value="1"/>
</dbReference>
<keyword evidence="2" id="KW-0863">Zinc-finger</keyword>
<name>A0A6A6D6Y9_9PEZI</name>
<accession>A0A6A6D6Y9</accession>
<proteinExistence type="predicted"/>
<gene>
    <name evidence="4" type="ORF">K469DRAFT_743557</name>
</gene>
<evidence type="ECO:0000313" key="5">
    <source>
        <dbReference type="Proteomes" id="UP000800200"/>
    </source>
</evidence>
<protein>
    <submittedName>
        <fullName evidence="4">Ankyrin</fullName>
    </submittedName>
</protein>
<sequence length="212" mass="23791">MPFPPSTNPPTVSDKDCAICHEPLLVPSSNNGQPSYLIDDVEFRCKHHFHWGCILEYSISSFDARNRCALCRQSVLNSKGEFIVRVRNEGGFISGFDFGDEIDRHLFYKANPEAEREMTFLSLMSQMDFSDAELFLKGEDPDANGKMDPNVCYSSGRMTAMHMAALNDDVEGIQLLLKYGADKEFKSEDGQTALDMARAENSKRVIALLMAE</sequence>
<dbReference type="InterPro" id="IPR036770">
    <property type="entry name" value="Ankyrin_rpt-contain_sf"/>
</dbReference>
<dbReference type="PROSITE" id="PS50089">
    <property type="entry name" value="ZF_RING_2"/>
    <property type="match status" value="1"/>
</dbReference>
<dbReference type="InterPro" id="IPR002110">
    <property type="entry name" value="Ankyrin_rpt"/>
</dbReference>
<dbReference type="OrthoDB" id="46529at2759"/>
<reference evidence="4" key="1">
    <citation type="journal article" date="2020" name="Stud. Mycol.">
        <title>101 Dothideomycetes genomes: a test case for predicting lifestyles and emergence of pathogens.</title>
        <authorList>
            <person name="Haridas S."/>
            <person name="Albert R."/>
            <person name="Binder M."/>
            <person name="Bloem J."/>
            <person name="Labutti K."/>
            <person name="Salamov A."/>
            <person name="Andreopoulos B."/>
            <person name="Baker S."/>
            <person name="Barry K."/>
            <person name="Bills G."/>
            <person name="Bluhm B."/>
            <person name="Cannon C."/>
            <person name="Castanera R."/>
            <person name="Culley D."/>
            <person name="Daum C."/>
            <person name="Ezra D."/>
            <person name="Gonzalez J."/>
            <person name="Henrissat B."/>
            <person name="Kuo A."/>
            <person name="Liang C."/>
            <person name="Lipzen A."/>
            <person name="Lutzoni F."/>
            <person name="Magnuson J."/>
            <person name="Mondo S."/>
            <person name="Nolan M."/>
            <person name="Ohm R."/>
            <person name="Pangilinan J."/>
            <person name="Park H.-J."/>
            <person name="Ramirez L."/>
            <person name="Alfaro M."/>
            <person name="Sun H."/>
            <person name="Tritt A."/>
            <person name="Yoshinaga Y."/>
            <person name="Zwiers L.-H."/>
            <person name="Turgeon B."/>
            <person name="Goodwin S."/>
            <person name="Spatafora J."/>
            <person name="Crous P."/>
            <person name="Grigoriev I."/>
        </authorList>
    </citation>
    <scope>NUCLEOTIDE SEQUENCE</scope>
    <source>
        <strain evidence="4">CBS 207.26</strain>
    </source>
</reference>
<feature type="repeat" description="ANK" evidence="1">
    <location>
        <begin position="156"/>
        <end position="188"/>
    </location>
</feature>
<feature type="domain" description="RING-type" evidence="3">
    <location>
        <begin position="17"/>
        <end position="72"/>
    </location>
</feature>
<keyword evidence="5" id="KW-1185">Reference proteome</keyword>
<dbReference type="AlphaFoldDB" id="A0A6A6D6Y9"/>
<dbReference type="GO" id="GO:0008270">
    <property type="term" value="F:zinc ion binding"/>
    <property type="evidence" value="ECO:0007669"/>
    <property type="project" value="UniProtKB-KW"/>
</dbReference>
<evidence type="ECO:0000256" key="2">
    <source>
        <dbReference type="PROSITE-ProRule" id="PRU00175"/>
    </source>
</evidence>
<dbReference type="InterPro" id="IPR001841">
    <property type="entry name" value="Znf_RING"/>
</dbReference>
<dbReference type="InterPro" id="IPR013083">
    <property type="entry name" value="Znf_RING/FYVE/PHD"/>
</dbReference>
<organism evidence="4 5">
    <name type="scientific">Zopfia rhizophila CBS 207.26</name>
    <dbReference type="NCBI Taxonomy" id="1314779"/>
    <lineage>
        <taxon>Eukaryota</taxon>
        <taxon>Fungi</taxon>
        <taxon>Dikarya</taxon>
        <taxon>Ascomycota</taxon>
        <taxon>Pezizomycotina</taxon>
        <taxon>Dothideomycetes</taxon>
        <taxon>Dothideomycetes incertae sedis</taxon>
        <taxon>Zopfiaceae</taxon>
        <taxon>Zopfia</taxon>
    </lineage>
</organism>
<dbReference type="SUPFAM" id="SSF48403">
    <property type="entry name" value="Ankyrin repeat"/>
    <property type="match status" value="1"/>
</dbReference>
<keyword evidence="2" id="KW-0862">Zinc</keyword>
<dbReference type="Pfam" id="PF12796">
    <property type="entry name" value="Ank_2"/>
    <property type="match status" value="1"/>
</dbReference>
<dbReference type="SMART" id="SM00184">
    <property type="entry name" value="RING"/>
    <property type="match status" value="1"/>
</dbReference>
<dbReference type="EMBL" id="ML994765">
    <property type="protein sequence ID" value="KAF2174835.1"/>
    <property type="molecule type" value="Genomic_DNA"/>
</dbReference>
<evidence type="ECO:0000313" key="4">
    <source>
        <dbReference type="EMBL" id="KAF2174835.1"/>
    </source>
</evidence>
<dbReference type="PROSITE" id="PS50088">
    <property type="entry name" value="ANK_REPEAT"/>
    <property type="match status" value="1"/>
</dbReference>
<evidence type="ECO:0000256" key="1">
    <source>
        <dbReference type="PROSITE-ProRule" id="PRU00023"/>
    </source>
</evidence>
<keyword evidence="1" id="KW-0040">ANK repeat</keyword>
<dbReference type="Gene3D" id="3.30.40.10">
    <property type="entry name" value="Zinc/RING finger domain, C3HC4 (zinc finger)"/>
    <property type="match status" value="1"/>
</dbReference>
<dbReference type="Proteomes" id="UP000800200">
    <property type="component" value="Unassembled WGS sequence"/>
</dbReference>
<dbReference type="PROSITE" id="PS50297">
    <property type="entry name" value="ANK_REP_REGION"/>
    <property type="match status" value="1"/>
</dbReference>